<dbReference type="GO" id="GO:0005507">
    <property type="term" value="F:copper ion binding"/>
    <property type="evidence" value="ECO:0007669"/>
    <property type="project" value="InterPro"/>
</dbReference>
<evidence type="ECO:0000259" key="7">
    <source>
        <dbReference type="Pfam" id="PF04234"/>
    </source>
</evidence>
<protein>
    <submittedName>
        <fullName evidence="8">Copper resistance protein CopC</fullName>
    </submittedName>
</protein>
<dbReference type="SUPFAM" id="SSF81296">
    <property type="entry name" value="E set domains"/>
    <property type="match status" value="1"/>
</dbReference>
<dbReference type="GO" id="GO:0042597">
    <property type="term" value="C:periplasmic space"/>
    <property type="evidence" value="ECO:0007669"/>
    <property type="project" value="InterPro"/>
</dbReference>
<dbReference type="PANTHER" id="PTHR34820">
    <property type="entry name" value="INNER MEMBRANE PROTEIN YEBZ"/>
    <property type="match status" value="1"/>
</dbReference>
<dbReference type="InterPro" id="IPR014755">
    <property type="entry name" value="Cu-Rt/internalin_Ig-like"/>
</dbReference>
<evidence type="ECO:0000256" key="5">
    <source>
        <dbReference type="SAM" id="Phobius"/>
    </source>
</evidence>
<dbReference type="GO" id="GO:0005886">
    <property type="term" value="C:plasma membrane"/>
    <property type="evidence" value="ECO:0007669"/>
    <property type="project" value="TreeGrafter"/>
</dbReference>
<keyword evidence="5" id="KW-0472">Membrane</keyword>
<feature type="domain" description="CopC" evidence="7">
    <location>
        <begin position="33"/>
        <end position="125"/>
    </location>
</feature>
<dbReference type="GO" id="GO:0006825">
    <property type="term" value="P:copper ion transport"/>
    <property type="evidence" value="ECO:0007669"/>
    <property type="project" value="InterPro"/>
</dbReference>
<evidence type="ECO:0000256" key="1">
    <source>
        <dbReference type="ARBA" id="ARBA00004196"/>
    </source>
</evidence>
<feature type="signal peptide" evidence="6">
    <location>
        <begin position="1"/>
        <end position="32"/>
    </location>
</feature>
<dbReference type="InterPro" id="IPR032694">
    <property type="entry name" value="CopC/D"/>
</dbReference>
<evidence type="ECO:0000256" key="6">
    <source>
        <dbReference type="SAM" id="SignalP"/>
    </source>
</evidence>
<dbReference type="EMBL" id="CP163302">
    <property type="protein sequence ID" value="XDP45405.1"/>
    <property type="molecule type" value="Genomic_DNA"/>
</dbReference>
<sequence>MRIPSLTVLRKAATAALLVAAMLLPAAAAAQAHDVIESTNPADGSTVQTVPDSVVLTFDHTPIAIGTEIQVKDPSGTNVSNGPANIVDTNVTQPIKPGAPAGVYTVVWRVVSADSHPIEGTFTFTAKAAASGSAAASAGAQSAAASGPASAAPASSGSNDGLVLWLVIAVVAVAAVVGLAFFVRRAVARGGQDTAARD</sequence>
<reference evidence="8" key="1">
    <citation type="submission" date="2024-07" db="EMBL/GenBank/DDBJ databases">
        <authorList>
            <person name="fu j."/>
        </authorList>
    </citation>
    <scope>NUCLEOTIDE SEQUENCE</scope>
    <source>
        <strain evidence="8">P10A9</strain>
    </source>
</reference>
<dbReference type="RefSeq" id="WP_369045939.1">
    <property type="nucleotide sequence ID" value="NZ_CP163302.1"/>
</dbReference>
<dbReference type="InterPro" id="IPR007348">
    <property type="entry name" value="CopC_dom"/>
</dbReference>
<keyword evidence="5" id="KW-1133">Transmembrane helix</keyword>
<accession>A0AB39L3H9</accession>
<dbReference type="Pfam" id="PF04234">
    <property type="entry name" value="CopC"/>
    <property type="match status" value="1"/>
</dbReference>
<gene>
    <name evidence="8" type="ORF">AB5L97_19445</name>
</gene>
<feature type="transmembrane region" description="Helical" evidence="5">
    <location>
        <begin position="162"/>
        <end position="183"/>
    </location>
</feature>
<comment type="subcellular location">
    <subcellularLocation>
        <location evidence="1">Cell envelope</location>
    </subcellularLocation>
</comment>
<evidence type="ECO:0000256" key="4">
    <source>
        <dbReference type="ARBA" id="ARBA00023008"/>
    </source>
</evidence>
<dbReference type="PANTHER" id="PTHR34820:SF4">
    <property type="entry name" value="INNER MEMBRANE PROTEIN YEBZ"/>
    <property type="match status" value="1"/>
</dbReference>
<evidence type="ECO:0000256" key="2">
    <source>
        <dbReference type="ARBA" id="ARBA00022723"/>
    </source>
</evidence>
<dbReference type="Gene3D" id="2.60.40.1220">
    <property type="match status" value="1"/>
</dbReference>
<keyword evidence="4" id="KW-0186">Copper</keyword>
<dbReference type="AlphaFoldDB" id="A0AB39L3H9"/>
<evidence type="ECO:0000313" key="8">
    <source>
        <dbReference type="EMBL" id="XDP45405.1"/>
    </source>
</evidence>
<evidence type="ECO:0000256" key="3">
    <source>
        <dbReference type="ARBA" id="ARBA00022729"/>
    </source>
</evidence>
<dbReference type="GO" id="GO:0046688">
    <property type="term" value="P:response to copper ion"/>
    <property type="evidence" value="ECO:0007669"/>
    <property type="project" value="InterPro"/>
</dbReference>
<organism evidence="8">
    <name type="scientific">Sinomonas puerhi</name>
    <dbReference type="NCBI Taxonomy" id="3238584"/>
    <lineage>
        <taxon>Bacteria</taxon>
        <taxon>Bacillati</taxon>
        <taxon>Actinomycetota</taxon>
        <taxon>Actinomycetes</taxon>
        <taxon>Micrococcales</taxon>
        <taxon>Micrococcaceae</taxon>
        <taxon>Sinomonas</taxon>
    </lineage>
</organism>
<proteinExistence type="predicted"/>
<dbReference type="GO" id="GO:0030313">
    <property type="term" value="C:cell envelope"/>
    <property type="evidence" value="ECO:0007669"/>
    <property type="project" value="UniProtKB-SubCell"/>
</dbReference>
<feature type="chain" id="PRO_5044231371" evidence="6">
    <location>
        <begin position="33"/>
        <end position="198"/>
    </location>
</feature>
<name>A0AB39L3H9_9MICC</name>
<keyword evidence="5" id="KW-0812">Transmembrane</keyword>
<keyword evidence="3 6" id="KW-0732">Signal</keyword>
<keyword evidence="2" id="KW-0479">Metal-binding</keyword>
<dbReference type="InterPro" id="IPR014756">
    <property type="entry name" value="Ig_E-set"/>
</dbReference>
<dbReference type="KEGG" id="spue:AB5L97_19445"/>